<feature type="region of interest" description="Disordered" evidence="8">
    <location>
        <begin position="88"/>
        <end position="122"/>
    </location>
</feature>
<evidence type="ECO:0000256" key="5">
    <source>
        <dbReference type="ARBA" id="ARBA00022605"/>
    </source>
</evidence>
<dbReference type="EMBL" id="GL541706">
    <property type="protein sequence ID" value="KDE04464.1"/>
    <property type="molecule type" value="Genomic_DNA"/>
</dbReference>
<dbReference type="InParanoid" id="U5HD96"/>
<dbReference type="GO" id="GO:0005739">
    <property type="term" value="C:mitochondrion"/>
    <property type="evidence" value="ECO:0007669"/>
    <property type="project" value="EnsemblFungi"/>
</dbReference>
<sequence length="417" mass="45009">MLSTHLARHSKSLLLARPPTLPVLGLGHRRLSTAPAPTLHPSESGLRPPHLLTLADLSVGQIQNLISSAIAFKKHYKKNAIPLAGRIESTSSSSSSSSSGAAASSPSSSPINAYGTGGNKEVEHSRISLAEKSLDHKTVALMFSKRSTRTRVASESAVHMLGGHPMFLGAGDIQLGVNESLYDTSRVVSSMVDGIMARVGHHSEVETLAANSSVPVINALSHLYHPTQILADLQTLLELHGPFSPYLSSLSGLTVAWIGDSNNILNEMMVTYPRLGINLQVATPKGYELEPEVLARVKSGLESSGSGGHGKLVHTNSPEEAVKNADVVVTDTWISMGQEEEAAKRLKDFKGYQITNDLLKRGGANKDAVFMHCLPRHEYEVDDEVFYGPKSIVFQEAENRKWTILAVFDAFIGKWKV</sequence>
<evidence type="ECO:0000313" key="12">
    <source>
        <dbReference type="EnsemblFungi" id="MVLG_05112T0"/>
    </source>
</evidence>
<dbReference type="SUPFAM" id="SSF53671">
    <property type="entry name" value="Aspartate/ornithine carbamoyltransferase"/>
    <property type="match status" value="1"/>
</dbReference>
<evidence type="ECO:0000256" key="2">
    <source>
        <dbReference type="ARBA" id="ARBA00007805"/>
    </source>
</evidence>
<dbReference type="GO" id="GO:1903269">
    <property type="term" value="C:ornithine carbamoyltransferase inhibitor complex"/>
    <property type="evidence" value="ECO:0007669"/>
    <property type="project" value="EnsemblFungi"/>
</dbReference>
<evidence type="ECO:0000256" key="6">
    <source>
        <dbReference type="ARBA" id="ARBA00022679"/>
    </source>
</evidence>
<keyword evidence="4" id="KW-0055">Arginine biosynthesis</keyword>
<evidence type="ECO:0000256" key="4">
    <source>
        <dbReference type="ARBA" id="ARBA00022571"/>
    </source>
</evidence>
<protein>
    <recommendedName>
        <fullName evidence="3">ornithine carbamoyltransferase</fullName>
        <ecNumber evidence="3">2.1.3.3</ecNumber>
    </recommendedName>
</protein>
<dbReference type="PRINTS" id="PR00102">
    <property type="entry name" value="OTCASE"/>
</dbReference>
<dbReference type="OrthoDB" id="10252326at2759"/>
<dbReference type="PROSITE" id="PS00097">
    <property type="entry name" value="CARBAMOYLTRANSFERASE"/>
    <property type="match status" value="1"/>
</dbReference>
<dbReference type="GO" id="GO:0005829">
    <property type="term" value="C:cytosol"/>
    <property type="evidence" value="ECO:0007669"/>
    <property type="project" value="EnsemblFungi"/>
</dbReference>
<dbReference type="STRING" id="683840.U5HD96"/>
<evidence type="ECO:0000256" key="1">
    <source>
        <dbReference type="ARBA" id="ARBA00004975"/>
    </source>
</evidence>
<evidence type="ECO:0000256" key="7">
    <source>
        <dbReference type="RuleBase" id="RU003634"/>
    </source>
</evidence>
<gene>
    <name evidence="11" type="ORF">MVLG_05112</name>
</gene>
<dbReference type="FunFam" id="3.40.50.1370:FF:000009">
    <property type="entry name" value="Ornithine carbamoyltransferase, mitochondrial"/>
    <property type="match status" value="1"/>
</dbReference>
<dbReference type="GO" id="GO:0004585">
    <property type="term" value="F:ornithine carbamoyltransferase activity"/>
    <property type="evidence" value="ECO:0007669"/>
    <property type="project" value="UniProtKB-EC"/>
</dbReference>
<dbReference type="GO" id="GO:0042450">
    <property type="term" value="P:L-arginine biosynthetic process via ornithine"/>
    <property type="evidence" value="ECO:0007669"/>
    <property type="project" value="EnsemblFungi"/>
</dbReference>
<proteinExistence type="inferred from homology"/>
<dbReference type="GO" id="GO:0019240">
    <property type="term" value="P:citrulline biosynthetic process"/>
    <property type="evidence" value="ECO:0007669"/>
    <property type="project" value="TreeGrafter"/>
</dbReference>
<name>U5HD96_USTV1</name>
<evidence type="ECO:0000259" key="10">
    <source>
        <dbReference type="Pfam" id="PF02729"/>
    </source>
</evidence>
<dbReference type="Pfam" id="PF02729">
    <property type="entry name" value="OTCace_N"/>
    <property type="match status" value="1"/>
</dbReference>
<keyword evidence="13" id="KW-1185">Reference proteome</keyword>
<reference evidence="11" key="2">
    <citation type="submission" date="2010-11" db="EMBL/GenBank/DDBJ databases">
        <authorList>
            <consortium name="The Broad Institute Genome Sequencing Platform"/>
            <person name="Earl A."/>
            <person name="Ward D."/>
            <person name="Feldgarden M."/>
            <person name="Gevers D."/>
            <person name="Butler R."/>
            <person name="Young S.K."/>
            <person name="Zeng Q."/>
            <person name="Gargeya S."/>
            <person name="Fitzgerald M."/>
            <person name="Haas B."/>
            <person name="Abouelleil A."/>
            <person name="Alvarado L."/>
            <person name="Arachchi H.M."/>
            <person name="Berlin A."/>
            <person name="Brown A."/>
            <person name="Chapman S.B."/>
            <person name="Chen Z."/>
            <person name="Dunbar C."/>
            <person name="Freedman E."/>
            <person name="Gearin G."/>
            <person name="Gellesch M."/>
            <person name="Goldberg J."/>
            <person name="Griggs A."/>
            <person name="Gujja S."/>
            <person name="Heilman E."/>
            <person name="Heiman D."/>
            <person name="Howarth C."/>
            <person name="Larson L."/>
            <person name="Lui A."/>
            <person name="MacDonald P.J.P."/>
            <person name="Mehta T."/>
            <person name="Montmayeur A."/>
            <person name="Murphy C."/>
            <person name="Neiman D."/>
            <person name="Pearson M."/>
            <person name="Priest M."/>
            <person name="Roberts A."/>
            <person name="Saif S."/>
            <person name="Shea T."/>
            <person name="Shenoy N."/>
            <person name="Sisk P."/>
            <person name="Stolte C."/>
            <person name="Sykes S."/>
            <person name="White J."/>
            <person name="Yandava C."/>
            <person name="Wortman J."/>
            <person name="Nusbaum C."/>
            <person name="Birren B."/>
        </authorList>
    </citation>
    <scope>NUCLEOTIDE SEQUENCE</scope>
    <source>
        <strain evidence="11">P1A1 Lamole</strain>
    </source>
</reference>
<dbReference type="Pfam" id="PF00185">
    <property type="entry name" value="OTCace"/>
    <property type="match status" value="1"/>
</dbReference>
<dbReference type="PANTHER" id="PTHR45753:SF3">
    <property type="entry name" value="ORNITHINE TRANSCARBAMYLASE, MITOCHONDRIAL"/>
    <property type="match status" value="1"/>
</dbReference>
<evidence type="ECO:0000259" key="9">
    <source>
        <dbReference type="Pfam" id="PF00185"/>
    </source>
</evidence>
<evidence type="ECO:0000313" key="11">
    <source>
        <dbReference type="EMBL" id="KDE04464.1"/>
    </source>
</evidence>
<dbReference type="EnsemblFungi" id="MVLG_05112T0">
    <property type="protein sequence ID" value="MVLG_05112T0"/>
    <property type="gene ID" value="MVLG_05112"/>
</dbReference>
<keyword evidence="5" id="KW-0028">Amino-acid biosynthesis</keyword>
<dbReference type="PANTHER" id="PTHR45753">
    <property type="entry name" value="ORNITHINE CARBAMOYLTRANSFERASE, MITOCHONDRIAL"/>
    <property type="match status" value="1"/>
</dbReference>
<evidence type="ECO:0000256" key="3">
    <source>
        <dbReference type="ARBA" id="ARBA00013007"/>
    </source>
</evidence>
<dbReference type="EC" id="2.1.3.3" evidence="3"/>
<comment type="pathway">
    <text evidence="1">Amino-acid biosynthesis; L-arginine biosynthesis; L-arginine from L-ornithine and carbamoyl phosphate: step 1/3.</text>
</comment>
<dbReference type="AlphaFoldDB" id="U5HD96"/>
<dbReference type="FunCoup" id="U5HD96">
    <property type="interactions" value="263"/>
</dbReference>
<comment type="similarity">
    <text evidence="2">Belongs to the aspartate/ornithine carbamoyltransferase superfamily. OTCase family.</text>
</comment>
<dbReference type="EMBL" id="AEIJ01000508">
    <property type="status" value="NOT_ANNOTATED_CDS"/>
    <property type="molecule type" value="Genomic_DNA"/>
</dbReference>
<dbReference type="Proteomes" id="UP000017200">
    <property type="component" value="Unassembled WGS sequence"/>
</dbReference>
<dbReference type="GO" id="GO:0016597">
    <property type="term" value="F:amino acid binding"/>
    <property type="evidence" value="ECO:0007669"/>
    <property type="project" value="InterPro"/>
</dbReference>
<evidence type="ECO:0000313" key="13">
    <source>
        <dbReference type="Proteomes" id="UP000017200"/>
    </source>
</evidence>
<feature type="compositionally biased region" description="Low complexity" evidence="8">
    <location>
        <begin position="89"/>
        <end position="109"/>
    </location>
</feature>
<dbReference type="InterPro" id="IPR006132">
    <property type="entry name" value="Asp/Orn_carbamoyltranf_P-bd"/>
</dbReference>
<dbReference type="NCBIfam" id="TIGR00658">
    <property type="entry name" value="orni_carb_tr"/>
    <property type="match status" value="1"/>
</dbReference>
<feature type="domain" description="Aspartate/ornithine carbamoyltransferase Asp/Orn-binding" evidence="9">
    <location>
        <begin position="252"/>
        <end position="409"/>
    </location>
</feature>
<feature type="domain" description="Aspartate/ornithine carbamoyltransferase carbamoyl-P binding" evidence="10">
    <location>
        <begin position="129"/>
        <end position="238"/>
    </location>
</feature>
<reference evidence="13" key="1">
    <citation type="submission" date="2010-11" db="EMBL/GenBank/DDBJ databases">
        <title>The genome sequence of Microbotryum violaceum strain p1A1 Lamole.</title>
        <authorList>
            <person name="Cuomo C."/>
            <person name="Perlin M."/>
            <person name="Young S.K."/>
            <person name="Zeng Q."/>
            <person name="Gargeya S."/>
            <person name="Alvarado L."/>
            <person name="Berlin A."/>
            <person name="Chapman S.B."/>
            <person name="Chen Z."/>
            <person name="Freedman E."/>
            <person name="Gellesch M."/>
            <person name="Goldberg J."/>
            <person name="Griggs A."/>
            <person name="Gujja S."/>
            <person name="Heilman E."/>
            <person name="Heiman D."/>
            <person name="Howarth C."/>
            <person name="Mehta T."/>
            <person name="Neiman D."/>
            <person name="Pearson M."/>
            <person name="Roberts A."/>
            <person name="Saif S."/>
            <person name="Shea T."/>
            <person name="Shenoy N."/>
            <person name="Sisk P."/>
            <person name="Stolte C."/>
            <person name="Sykes S."/>
            <person name="White J."/>
            <person name="Yandava C."/>
            <person name="Haas B."/>
            <person name="Nusbaum C."/>
            <person name="Birren B."/>
        </authorList>
    </citation>
    <scope>NUCLEOTIDE SEQUENCE [LARGE SCALE GENOMIC DNA]</scope>
    <source>
        <strain evidence="13">p1A1 Lamole</strain>
    </source>
</reference>
<reference evidence="11 13" key="3">
    <citation type="journal article" date="2015" name="BMC Genomics">
        <title>Sex and parasites: genomic and transcriptomic analysis of Microbotryum lychnidis-dioicae, the biotrophic and plant-castrating anther smut fungus.</title>
        <authorList>
            <person name="Perlin M.H."/>
            <person name="Amselem J."/>
            <person name="Fontanillas E."/>
            <person name="Toh S.S."/>
            <person name="Chen Z."/>
            <person name="Goldberg J."/>
            <person name="Duplessis S."/>
            <person name="Henrissat B."/>
            <person name="Young S."/>
            <person name="Zeng Q."/>
            <person name="Aguileta G."/>
            <person name="Petit E."/>
            <person name="Badouin H."/>
            <person name="Andrews J."/>
            <person name="Razeeq D."/>
            <person name="Gabaldon T."/>
            <person name="Quesneville H."/>
            <person name="Giraud T."/>
            <person name="Hood M.E."/>
            <person name="Schultz D.J."/>
            <person name="Cuomo C.A."/>
        </authorList>
    </citation>
    <scope>NUCLEOTIDE SEQUENCE [LARGE SCALE GENOMIC DNA]</scope>
    <source>
        <strain evidence="13">p1A1 Lamole</strain>
        <strain evidence="11">P1A1 Lamole</strain>
    </source>
</reference>
<evidence type="ECO:0000256" key="8">
    <source>
        <dbReference type="SAM" id="MobiDB-lite"/>
    </source>
</evidence>
<dbReference type="OMA" id="DGNNVCN"/>
<dbReference type="InterPro" id="IPR006130">
    <property type="entry name" value="Asp/Orn_carbamoylTrfase"/>
</dbReference>
<dbReference type="InterPro" id="IPR036901">
    <property type="entry name" value="Asp/Orn_carbamoylTrfase_sf"/>
</dbReference>
<dbReference type="InterPro" id="IPR002292">
    <property type="entry name" value="Orn/put_carbamltrans"/>
</dbReference>
<dbReference type="InterPro" id="IPR006131">
    <property type="entry name" value="Asp_carbamoyltransf_Asp/Orn-bd"/>
</dbReference>
<dbReference type="PRINTS" id="PR00100">
    <property type="entry name" value="AOTCASE"/>
</dbReference>
<dbReference type="HOGENOM" id="CLU_043846_3_0_1"/>
<reference evidence="12" key="4">
    <citation type="submission" date="2015-06" db="UniProtKB">
        <authorList>
            <consortium name="EnsemblFungi"/>
        </authorList>
    </citation>
    <scope>IDENTIFICATION</scope>
</reference>
<dbReference type="NCBIfam" id="NF001986">
    <property type="entry name" value="PRK00779.1"/>
    <property type="match status" value="1"/>
</dbReference>
<dbReference type="Gene3D" id="3.40.50.1370">
    <property type="entry name" value="Aspartate/ornithine carbamoyltransferase"/>
    <property type="match status" value="2"/>
</dbReference>
<keyword evidence="6 7" id="KW-0808">Transferase</keyword>
<accession>U5HD96</accession>
<organism evidence="11">
    <name type="scientific">Microbotryum lychnidis-dioicae (strain p1A1 Lamole / MvSl-1064)</name>
    <name type="common">Anther smut fungus</name>
    <dbReference type="NCBI Taxonomy" id="683840"/>
    <lineage>
        <taxon>Eukaryota</taxon>
        <taxon>Fungi</taxon>
        <taxon>Dikarya</taxon>
        <taxon>Basidiomycota</taxon>
        <taxon>Pucciniomycotina</taxon>
        <taxon>Microbotryomycetes</taxon>
        <taxon>Microbotryales</taxon>
        <taxon>Microbotryaceae</taxon>
        <taxon>Microbotryum</taxon>
    </lineage>
</organism>